<accession>A0A7N1A9S6</accession>
<dbReference type="EnsemblPlants" id="Kaladp1213s0006.1.v1.1">
    <property type="protein sequence ID" value="Kaladp1213s0006.1.v1.1.CDS.1"/>
    <property type="gene ID" value="Kaladp1213s0006.v1.1"/>
</dbReference>
<dbReference type="Gramene" id="Kaladp1213s0006.1.v1.1">
    <property type="protein sequence ID" value="Kaladp1213s0006.1.v1.1.CDS.1"/>
    <property type="gene ID" value="Kaladp1213s0006.v1.1"/>
</dbReference>
<reference evidence="2" key="1">
    <citation type="submission" date="2021-01" db="UniProtKB">
        <authorList>
            <consortium name="EnsemblPlants"/>
        </authorList>
    </citation>
    <scope>IDENTIFICATION</scope>
</reference>
<evidence type="ECO:0000313" key="3">
    <source>
        <dbReference type="Proteomes" id="UP000594263"/>
    </source>
</evidence>
<keyword evidence="1" id="KW-0732">Signal</keyword>
<feature type="chain" id="PRO_5029574010" description="Secreted protein" evidence="1">
    <location>
        <begin position="18"/>
        <end position="67"/>
    </location>
</feature>
<dbReference type="AlphaFoldDB" id="A0A7N1A9S6"/>
<evidence type="ECO:0000313" key="2">
    <source>
        <dbReference type="EnsemblPlants" id="Kaladp1213s0006.1.v1.1.CDS.1"/>
    </source>
</evidence>
<name>A0A7N1A9S6_KALFE</name>
<dbReference type="Proteomes" id="UP000594263">
    <property type="component" value="Unplaced"/>
</dbReference>
<keyword evidence="3" id="KW-1185">Reference proteome</keyword>
<feature type="signal peptide" evidence="1">
    <location>
        <begin position="1"/>
        <end position="17"/>
    </location>
</feature>
<proteinExistence type="predicted"/>
<protein>
    <recommendedName>
        <fullName evidence="4">Secreted protein</fullName>
    </recommendedName>
</protein>
<sequence length="67" mass="7675">MFFWGFLISVSFSACNPCRFRGTCCFSFFSSFAPPFSFCRGCRDWAFFVVEDFFFCAAFSGYIETGA</sequence>
<evidence type="ECO:0008006" key="4">
    <source>
        <dbReference type="Google" id="ProtNLM"/>
    </source>
</evidence>
<evidence type="ECO:0000256" key="1">
    <source>
        <dbReference type="SAM" id="SignalP"/>
    </source>
</evidence>
<organism evidence="2 3">
    <name type="scientific">Kalanchoe fedtschenkoi</name>
    <name type="common">Lavender scallops</name>
    <name type="synonym">South American air plant</name>
    <dbReference type="NCBI Taxonomy" id="63787"/>
    <lineage>
        <taxon>Eukaryota</taxon>
        <taxon>Viridiplantae</taxon>
        <taxon>Streptophyta</taxon>
        <taxon>Embryophyta</taxon>
        <taxon>Tracheophyta</taxon>
        <taxon>Spermatophyta</taxon>
        <taxon>Magnoliopsida</taxon>
        <taxon>eudicotyledons</taxon>
        <taxon>Gunneridae</taxon>
        <taxon>Pentapetalae</taxon>
        <taxon>Saxifragales</taxon>
        <taxon>Crassulaceae</taxon>
        <taxon>Kalanchoe</taxon>
    </lineage>
</organism>